<dbReference type="InterPro" id="IPR036271">
    <property type="entry name" value="Tet_transcr_reg_TetR-rel_C_sf"/>
</dbReference>
<dbReference type="PANTHER" id="PTHR30055:SF226">
    <property type="entry name" value="HTH-TYPE TRANSCRIPTIONAL REGULATOR PKSA"/>
    <property type="match status" value="1"/>
</dbReference>
<accession>A0ABW0TE30</accession>
<dbReference type="Pfam" id="PF00440">
    <property type="entry name" value="TetR_N"/>
    <property type="match status" value="1"/>
</dbReference>
<dbReference type="EMBL" id="JBHSNB010000006">
    <property type="protein sequence ID" value="MFC5587175.1"/>
    <property type="molecule type" value="Genomic_DNA"/>
</dbReference>
<dbReference type="PANTHER" id="PTHR30055">
    <property type="entry name" value="HTH-TYPE TRANSCRIPTIONAL REGULATOR RUTR"/>
    <property type="match status" value="1"/>
</dbReference>
<feature type="domain" description="HTH tetR-type" evidence="3">
    <location>
        <begin position="12"/>
        <end position="72"/>
    </location>
</feature>
<dbReference type="Proteomes" id="UP001596107">
    <property type="component" value="Unassembled WGS sequence"/>
</dbReference>
<dbReference type="PROSITE" id="PS01081">
    <property type="entry name" value="HTH_TETR_1"/>
    <property type="match status" value="1"/>
</dbReference>
<gene>
    <name evidence="4" type="ORF">ACFPOD_18820</name>
</gene>
<evidence type="ECO:0000256" key="1">
    <source>
        <dbReference type="ARBA" id="ARBA00023125"/>
    </source>
</evidence>
<dbReference type="Gene3D" id="1.10.357.10">
    <property type="entry name" value="Tetracycline Repressor, domain 2"/>
    <property type="match status" value="1"/>
</dbReference>
<dbReference type="SUPFAM" id="SSF46689">
    <property type="entry name" value="Homeodomain-like"/>
    <property type="match status" value="1"/>
</dbReference>
<evidence type="ECO:0000259" key="3">
    <source>
        <dbReference type="PROSITE" id="PS50977"/>
    </source>
</evidence>
<sequence length="226" mass="24463">MQDDRMRLSSAEHTRLSLIRTGLKLFGENGFEGTTTREIARAAEANIGSISYHFGGKEGLRAACADYIVELLSEITGSALKTGGNDGASLTPQQARVVLMQVLETMTGFIAARPEAGLIVKFVLRELSHPTVALDRIYEGIFAPVHKRLCAVWEAATGEPAESDETKLTVFTLIGQLVYFRIAGEAVQRRMGWSQIGAREAASITAIAGSNLDAILAARTRRKETP</sequence>
<dbReference type="RefSeq" id="WP_223022299.1">
    <property type="nucleotide sequence ID" value="NZ_CP078143.1"/>
</dbReference>
<evidence type="ECO:0000256" key="2">
    <source>
        <dbReference type="PROSITE-ProRule" id="PRU00335"/>
    </source>
</evidence>
<dbReference type="InterPro" id="IPR009057">
    <property type="entry name" value="Homeodomain-like_sf"/>
</dbReference>
<dbReference type="InterPro" id="IPR023772">
    <property type="entry name" value="DNA-bd_HTH_TetR-type_CS"/>
</dbReference>
<dbReference type="Gene3D" id="1.10.10.60">
    <property type="entry name" value="Homeodomain-like"/>
    <property type="match status" value="1"/>
</dbReference>
<protein>
    <submittedName>
        <fullName evidence="4">CerR family C-terminal domain-containing protein</fullName>
    </submittedName>
</protein>
<comment type="caution">
    <text evidence="4">The sequence shown here is derived from an EMBL/GenBank/DDBJ whole genome shotgun (WGS) entry which is preliminary data.</text>
</comment>
<reference evidence="5" key="1">
    <citation type="journal article" date="2019" name="Int. J. Syst. Evol. Microbiol.">
        <title>The Global Catalogue of Microorganisms (GCM) 10K type strain sequencing project: providing services to taxonomists for standard genome sequencing and annotation.</title>
        <authorList>
            <consortium name="The Broad Institute Genomics Platform"/>
            <consortium name="The Broad Institute Genome Sequencing Center for Infectious Disease"/>
            <person name="Wu L."/>
            <person name="Ma J."/>
        </authorList>
    </citation>
    <scope>NUCLEOTIDE SEQUENCE [LARGE SCALE GENOMIC DNA]</scope>
    <source>
        <strain evidence="5">JCM 3366</strain>
    </source>
</reference>
<dbReference type="InterPro" id="IPR015292">
    <property type="entry name" value="Tscrpt_reg_YbiH_C"/>
</dbReference>
<organism evidence="4 5">
    <name type="scientific">Nitratireductor kimnyeongensis</name>
    <dbReference type="NCBI Taxonomy" id="430679"/>
    <lineage>
        <taxon>Bacteria</taxon>
        <taxon>Pseudomonadati</taxon>
        <taxon>Pseudomonadota</taxon>
        <taxon>Alphaproteobacteria</taxon>
        <taxon>Hyphomicrobiales</taxon>
        <taxon>Phyllobacteriaceae</taxon>
        <taxon>Nitratireductor</taxon>
    </lineage>
</organism>
<keyword evidence="5" id="KW-1185">Reference proteome</keyword>
<dbReference type="SUPFAM" id="SSF48498">
    <property type="entry name" value="Tetracyclin repressor-like, C-terminal domain"/>
    <property type="match status" value="1"/>
</dbReference>
<evidence type="ECO:0000313" key="4">
    <source>
        <dbReference type="EMBL" id="MFC5587175.1"/>
    </source>
</evidence>
<feature type="DNA-binding region" description="H-T-H motif" evidence="2">
    <location>
        <begin position="35"/>
        <end position="54"/>
    </location>
</feature>
<dbReference type="InterPro" id="IPR001647">
    <property type="entry name" value="HTH_TetR"/>
</dbReference>
<evidence type="ECO:0000313" key="5">
    <source>
        <dbReference type="Proteomes" id="UP001596107"/>
    </source>
</evidence>
<dbReference type="Pfam" id="PF09209">
    <property type="entry name" value="CecR_C"/>
    <property type="match status" value="1"/>
</dbReference>
<dbReference type="PROSITE" id="PS50977">
    <property type="entry name" value="HTH_TETR_2"/>
    <property type="match status" value="1"/>
</dbReference>
<keyword evidence="1 2" id="KW-0238">DNA-binding</keyword>
<proteinExistence type="predicted"/>
<name>A0ABW0TE30_9HYPH</name>
<dbReference type="InterPro" id="IPR050109">
    <property type="entry name" value="HTH-type_TetR-like_transc_reg"/>
</dbReference>